<evidence type="ECO:0000313" key="1">
    <source>
        <dbReference type="EMBL" id="ANU20552.1"/>
    </source>
</evidence>
<name>A0A1C7EAV3_9BACL</name>
<sequence>MGDKKSAYERFLDGFLGGVGDWDNHLAEAIHEDENPYLKNQMLKILEEQEEFGDAINFGLGREIWYSNDFFINSLILDFITAAENDNNAEDDLVNELKLIWVGMLGKLGVDVEAINMDDGFEGYLITMHFGMELDIQFISELVAYHVYGRKIKDLRERAQLLPEMAKLLWFLVDKEALIKEATELAQSEADQQVDRNSPRVHIASHLFEAGMKFVLGHEIGHHFLKHTETNGRNIVSKFIPTDVTFDQMHLDEFAADNFGFDLLIKGKKERNNNELLAPLMVILMLALYDKTPEEPSQYHPSLRNRYLNLLSKVSDHNEEIAANLQQIFDEVATWINRTFYDGYWKTEWWK</sequence>
<dbReference type="AlphaFoldDB" id="A0A1C7EAV3"/>
<dbReference type="Proteomes" id="UP000092650">
    <property type="component" value="Chromosome"/>
</dbReference>
<dbReference type="STRING" id="1038856.BBI15_10150"/>
<keyword evidence="2" id="KW-1185">Reference proteome</keyword>
<reference evidence="1" key="1">
    <citation type="submission" date="2016-10" db="EMBL/GenBank/DDBJ databases">
        <authorList>
            <person name="See-Too W.S."/>
        </authorList>
    </citation>
    <scope>NUCLEOTIDE SEQUENCE [LARGE SCALE GENOMIC DNA]</scope>
    <source>
        <strain evidence="1">DSM 23997</strain>
    </source>
</reference>
<evidence type="ECO:0000313" key="2">
    <source>
        <dbReference type="Proteomes" id="UP000092650"/>
    </source>
</evidence>
<organism evidence="1 2">
    <name type="scientific">Planococcus plakortidis</name>
    <dbReference type="NCBI Taxonomy" id="1038856"/>
    <lineage>
        <taxon>Bacteria</taxon>
        <taxon>Bacillati</taxon>
        <taxon>Bacillota</taxon>
        <taxon>Bacilli</taxon>
        <taxon>Bacillales</taxon>
        <taxon>Caryophanaceae</taxon>
        <taxon>Planococcus</taxon>
    </lineage>
</organism>
<dbReference type="KEGG" id="ppla:BBI15_10150"/>
<dbReference type="EMBL" id="CP016539">
    <property type="protein sequence ID" value="ANU20552.1"/>
    <property type="molecule type" value="Genomic_DNA"/>
</dbReference>
<accession>A0A1C7EAV3</accession>
<protein>
    <submittedName>
        <fullName evidence="1">Uncharacterized protein</fullName>
    </submittedName>
</protein>
<gene>
    <name evidence="1" type="ORF">BBI15_10150</name>
</gene>
<dbReference type="RefSeq" id="WP_068870678.1">
    <property type="nucleotide sequence ID" value="NZ_CP016539.2"/>
</dbReference>
<proteinExistence type="predicted"/>